<gene>
    <name evidence="2" type="ORF">OESDEN_21357</name>
</gene>
<dbReference type="InterPro" id="IPR002018">
    <property type="entry name" value="CarbesteraseB"/>
</dbReference>
<sequence length="117" mass="14135">MPYRYFHNLYVSPNDYEKWNREKLVGELKKFIRLVYVGDHLDELTNDVIAFYVDREEEQSNEFYVDRFTEFLSDVFFNVPVANGILARRAAGWDIYAYFLDHHNDAIFDEKIPKKLR</sequence>
<dbReference type="Proteomes" id="UP000053660">
    <property type="component" value="Unassembled WGS sequence"/>
</dbReference>
<dbReference type="SUPFAM" id="SSF53474">
    <property type="entry name" value="alpha/beta-Hydrolases"/>
    <property type="match status" value="1"/>
</dbReference>
<proteinExistence type="predicted"/>
<organism evidence="2 3">
    <name type="scientific">Oesophagostomum dentatum</name>
    <name type="common">Nodular worm</name>
    <dbReference type="NCBI Taxonomy" id="61180"/>
    <lineage>
        <taxon>Eukaryota</taxon>
        <taxon>Metazoa</taxon>
        <taxon>Ecdysozoa</taxon>
        <taxon>Nematoda</taxon>
        <taxon>Chromadorea</taxon>
        <taxon>Rhabditida</taxon>
        <taxon>Rhabditina</taxon>
        <taxon>Rhabditomorpha</taxon>
        <taxon>Strongyloidea</taxon>
        <taxon>Strongylidae</taxon>
        <taxon>Oesophagostomum</taxon>
    </lineage>
</organism>
<feature type="non-terminal residue" evidence="2">
    <location>
        <position position="117"/>
    </location>
</feature>
<dbReference type="InterPro" id="IPR029058">
    <property type="entry name" value="AB_hydrolase_fold"/>
</dbReference>
<evidence type="ECO:0000259" key="1">
    <source>
        <dbReference type="Pfam" id="PF00135"/>
    </source>
</evidence>
<dbReference type="Pfam" id="PF00135">
    <property type="entry name" value="COesterase"/>
    <property type="match status" value="1"/>
</dbReference>
<feature type="domain" description="Carboxylesterase type B" evidence="1">
    <location>
        <begin position="34"/>
        <end position="109"/>
    </location>
</feature>
<dbReference type="AlphaFoldDB" id="A0A0B1S690"/>
<dbReference type="Gene3D" id="3.40.50.1820">
    <property type="entry name" value="alpha/beta hydrolase"/>
    <property type="match status" value="1"/>
</dbReference>
<dbReference type="EMBL" id="KN607526">
    <property type="protein sequence ID" value="KHJ79007.1"/>
    <property type="molecule type" value="Genomic_DNA"/>
</dbReference>
<evidence type="ECO:0000313" key="3">
    <source>
        <dbReference type="Proteomes" id="UP000053660"/>
    </source>
</evidence>
<dbReference type="OrthoDB" id="5854651at2759"/>
<name>A0A0B1S690_OESDE</name>
<protein>
    <recommendedName>
        <fullName evidence="1">Carboxylesterase type B domain-containing protein</fullName>
    </recommendedName>
</protein>
<evidence type="ECO:0000313" key="2">
    <source>
        <dbReference type="EMBL" id="KHJ79007.1"/>
    </source>
</evidence>
<reference evidence="2 3" key="1">
    <citation type="submission" date="2014-03" db="EMBL/GenBank/DDBJ databases">
        <title>Draft genome of the hookworm Oesophagostomum dentatum.</title>
        <authorList>
            <person name="Mitreva M."/>
        </authorList>
    </citation>
    <scope>NUCLEOTIDE SEQUENCE [LARGE SCALE GENOMIC DNA]</scope>
    <source>
        <strain evidence="2 3">OD-Hann</strain>
    </source>
</reference>
<keyword evidence="3" id="KW-1185">Reference proteome</keyword>
<accession>A0A0B1S690</accession>